<evidence type="ECO:0000256" key="1">
    <source>
        <dbReference type="ARBA" id="ARBA00023157"/>
    </source>
</evidence>
<reference evidence="2 3" key="1">
    <citation type="journal article" date="2020" name="Nature">
        <title>Six reference-quality genomes reveal evolution of bat adaptations.</title>
        <authorList>
            <person name="Jebb D."/>
            <person name="Huang Z."/>
            <person name="Pippel M."/>
            <person name="Hughes G.M."/>
            <person name="Lavrichenko K."/>
            <person name="Devanna P."/>
            <person name="Winkler S."/>
            <person name="Jermiin L.S."/>
            <person name="Skirmuntt E.C."/>
            <person name="Katzourakis A."/>
            <person name="Burkitt-Gray L."/>
            <person name="Ray D.A."/>
            <person name="Sullivan K.A.M."/>
            <person name="Roscito J.G."/>
            <person name="Kirilenko B.M."/>
            <person name="Davalos L.M."/>
            <person name="Corthals A.P."/>
            <person name="Power M.L."/>
            <person name="Jones G."/>
            <person name="Ransome R.D."/>
            <person name="Dechmann D.K.N."/>
            <person name="Locatelli A.G."/>
            <person name="Puechmaille S.J."/>
            <person name="Fedrigo O."/>
            <person name="Jarvis E.D."/>
            <person name="Hiller M."/>
            <person name="Vernes S.C."/>
            <person name="Myers E.W."/>
            <person name="Teeling E.C."/>
        </authorList>
    </citation>
    <scope>NUCLEOTIDE SEQUENCE [LARGE SCALE GENOMIC DNA]</scope>
    <source>
        <strain evidence="2">MMyoMyo1</strain>
        <tissue evidence="2">Flight muscle</tissue>
    </source>
</reference>
<keyword evidence="1" id="KW-1015">Disulfide bond</keyword>
<comment type="caution">
    <text evidence="2">The sequence shown here is derived from an EMBL/GenBank/DDBJ whole genome shotgun (WGS) entry which is preliminary data.</text>
</comment>
<sequence>MLGVSITASVGLAVGSLGNSLVSAQDFNDKLQLALESSTTSLASLQRQVTSIAQVALQNRCALDLLTAEKGGTCIFLQEECCYYINKSGVVEQNVQTLTKLSEELCPPASLSSSASGSWRCHRTVVSGEGGCFG</sequence>
<dbReference type="InterPro" id="IPR018154">
    <property type="entry name" value="TLV/ENV_coat_polyprotein"/>
</dbReference>
<dbReference type="SUPFAM" id="SSF58069">
    <property type="entry name" value="Virus ectodomain"/>
    <property type="match status" value="1"/>
</dbReference>
<keyword evidence="3" id="KW-1185">Reference proteome</keyword>
<dbReference type="Pfam" id="PF00429">
    <property type="entry name" value="TLV_coat"/>
    <property type="match status" value="1"/>
</dbReference>
<name>A0A7J7T5W3_MYOMY</name>
<dbReference type="EMBL" id="JABWUV010000017">
    <property type="protein sequence ID" value="KAF6296096.1"/>
    <property type="molecule type" value="Genomic_DNA"/>
</dbReference>
<protein>
    <recommendedName>
        <fullName evidence="4">Envelope glycoprotein</fullName>
    </recommendedName>
</protein>
<dbReference type="AlphaFoldDB" id="A0A7J7T5W3"/>
<dbReference type="Proteomes" id="UP000527355">
    <property type="component" value="Unassembled WGS sequence"/>
</dbReference>
<dbReference type="PANTHER" id="PTHR10424:SF73">
    <property type="entry name" value="ENDOGENOUS RETROVIRUS GROUP FC1 ENV POLYPROTEIN-RELATED"/>
    <property type="match status" value="1"/>
</dbReference>
<accession>A0A7J7T5W3</accession>
<proteinExistence type="predicted"/>
<dbReference type="VEuPathDB" id="HostDB:LOC118671706"/>
<organism evidence="2 3">
    <name type="scientific">Myotis myotis</name>
    <name type="common">Greater mouse-eared bat</name>
    <name type="synonym">Vespertilio myotis</name>
    <dbReference type="NCBI Taxonomy" id="51298"/>
    <lineage>
        <taxon>Eukaryota</taxon>
        <taxon>Metazoa</taxon>
        <taxon>Chordata</taxon>
        <taxon>Craniata</taxon>
        <taxon>Vertebrata</taxon>
        <taxon>Euteleostomi</taxon>
        <taxon>Mammalia</taxon>
        <taxon>Eutheria</taxon>
        <taxon>Laurasiatheria</taxon>
        <taxon>Chiroptera</taxon>
        <taxon>Yangochiroptera</taxon>
        <taxon>Vespertilionidae</taxon>
        <taxon>Myotis</taxon>
    </lineage>
</organism>
<evidence type="ECO:0000313" key="2">
    <source>
        <dbReference type="EMBL" id="KAF6296096.1"/>
    </source>
</evidence>
<gene>
    <name evidence="2" type="ORF">mMyoMyo1_009204</name>
</gene>
<dbReference type="PANTHER" id="PTHR10424">
    <property type="entry name" value="VIRAL ENVELOPE PROTEIN"/>
    <property type="match status" value="1"/>
</dbReference>
<evidence type="ECO:0008006" key="4">
    <source>
        <dbReference type="Google" id="ProtNLM"/>
    </source>
</evidence>
<dbReference type="Gene3D" id="1.10.287.210">
    <property type="match status" value="1"/>
</dbReference>
<evidence type="ECO:0000313" key="3">
    <source>
        <dbReference type="Proteomes" id="UP000527355"/>
    </source>
</evidence>